<gene>
    <name evidence="7" type="ORF">SSDG_00634</name>
</gene>
<dbReference type="SUPFAM" id="SSF53335">
    <property type="entry name" value="S-adenosyl-L-methionine-dependent methyltransferases"/>
    <property type="match status" value="1"/>
</dbReference>
<dbReference type="Proteomes" id="UP000002805">
    <property type="component" value="Chromosome"/>
</dbReference>
<dbReference type="PIRSF" id="PIRSF005739">
    <property type="entry name" value="O-mtase"/>
    <property type="match status" value="1"/>
</dbReference>
<organism evidence="7 8">
    <name type="scientific">Streptomyces pristinaespiralis (strain ATCC 25486 / DSM 40338 / CBS 914.69 / JCM 4507 / KCC S-0507 / NBRC 13074 / NRRL 2958 / 5647)</name>
    <dbReference type="NCBI Taxonomy" id="457429"/>
    <lineage>
        <taxon>Bacteria</taxon>
        <taxon>Bacillati</taxon>
        <taxon>Actinomycetota</taxon>
        <taxon>Actinomycetes</taxon>
        <taxon>Kitasatosporales</taxon>
        <taxon>Streptomycetaceae</taxon>
        <taxon>Streptomyces</taxon>
    </lineage>
</organism>
<keyword evidence="2 7" id="KW-0808">Transferase</keyword>
<dbReference type="Gene3D" id="1.10.287.1350">
    <property type="match status" value="1"/>
</dbReference>
<dbReference type="GO" id="GO:0032259">
    <property type="term" value="P:methylation"/>
    <property type="evidence" value="ECO:0007669"/>
    <property type="project" value="UniProtKB-KW"/>
</dbReference>
<evidence type="ECO:0000256" key="2">
    <source>
        <dbReference type="ARBA" id="ARBA00022679"/>
    </source>
</evidence>
<keyword evidence="1 7" id="KW-0489">Methyltransferase</keyword>
<name>B5H655_STRE2</name>
<dbReference type="GO" id="GO:0008171">
    <property type="term" value="F:O-methyltransferase activity"/>
    <property type="evidence" value="ECO:0007669"/>
    <property type="project" value="InterPro"/>
</dbReference>
<evidence type="ECO:0000313" key="7">
    <source>
        <dbReference type="EMBL" id="EDY62316.1"/>
    </source>
</evidence>
<dbReference type="eggNOG" id="COG2890">
    <property type="taxonomic scope" value="Bacteria"/>
</dbReference>
<keyword evidence="3" id="KW-0949">S-adenosyl-L-methionine</keyword>
<accession>B5H655</accession>
<dbReference type="SUPFAM" id="SSF46785">
    <property type="entry name" value="Winged helix' DNA-binding domain"/>
    <property type="match status" value="1"/>
</dbReference>
<evidence type="ECO:0000256" key="3">
    <source>
        <dbReference type="ARBA" id="ARBA00022691"/>
    </source>
</evidence>
<dbReference type="EMBL" id="CM000950">
    <property type="protein sequence ID" value="EDY62316.1"/>
    <property type="molecule type" value="Genomic_DNA"/>
</dbReference>
<sequence length="387" mass="41665">MAPPHSRRSRPAPPGTFPGTDPPSGRERHDTVMSVTTAERTEGATGDDALRTAQERAQELMGMADLLRPAAVRTAATLRLADHIDAGATGTDELAKLTDTRPELLDMLLRHLVRLGILDRDEHDGSYSVTGLGSPLRDSDPAGLRQHLSMDGLFGRTDLALINILHTVRTGEPAHASVFGQGYWETVNEDPRFAAAFRKEGPQQLGWGAELIHEAYDWSHVGSVTDVGGNNGTLLIELALRNPHLRGRVLDLKNASEVAALRFAESGLDDRLTAETGSFFDPITPGSDVYLLSAILADWDDEQAVAILRRVAEAAGRDGRVLIADVNIPVKADGPATAATELYIRAVMPRPVRAVAEIKALAATAGLRLSWEGPATPVRSLLEFRNA</sequence>
<dbReference type="GO" id="GO:0046983">
    <property type="term" value="F:protein dimerization activity"/>
    <property type="evidence" value="ECO:0007669"/>
    <property type="project" value="InterPro"/>
</dbReference>
<dbReference type="Pfam" id="PF08100">
    <property type="entry name" value="Dimerisation"/>
    <property type="match status" value="1"/>
</dbReference>
<evidence type="ECO:0000313" key="8">
    <source>
        <dbReference type="Proteomes" id="UP000002805"/>
    </source>
</evidence>
<feature type="region of interest" description="Disordered" evidence="4">
    <location>
        <begin position="1"/>
        <end position="30"/>
    </location>
</feature>
<dbReference type="InterPro" id="IPR016461">
    <property type="entry name" value="COMT-like"/>
</dbReference>
<evidence type="ECO:0000256" key="1">
    <source>
        <dbReference type="ARBA" id="ARBA00022603"/>
    </source>
</evidence>
<dbReference type="InterPro" id="IPR029063">
    <property type="entry name" value="SAM-dependent_MTases_sf"/>
</dbReference>
<feature type="compositionally biased region" description="Basic residues" evidence="4">
    <location>
        <begin position="1"/>
        <end position="10"/>
    </location>
</feature>
<keyword evidence="8" id="KW-1185">Reference proteome</keyword>
<dbReference type="InterPro" id="IPR001077">
    <property type="entry name" value="COMT_C"/>
</dbReference>
<dbReference type="PROSITE" id="PS51683">
    <property type="entry name" value="SAM_OMT_II"/>
    <property type="match status" value="1"/>
</dbReference>
<evidence type="ECO:0000259" key="5">
    <source>
        <dbReference type="Pfam" id="PF00891"/>
    </source>
</evidence>
<dbReference type="Pfam" id="PF00891">
    <property type="entry name" value="Methyltransf_2"/>
    <property type="match status" value="1"/>
</dbReference>
<evidence type="ECO:0000259" key="6">
    <source>
        <dbReference type="Pfam" id="PF08100"/>
    </source>
</evidence>
<dbReference type="PANTHER" id="PTHR43712">
    <property type="entry name" value="PUTATIVE (AFU_ORTHOLOGUE AFUA_4G14580)-RELATED"/>
    <property type="match status" value="1"/>
</dbReference>
<feature type="domain" description="O-methyltransferase dimerisation" evidence="6">
    <location>
        <begin position="67"/>
        <end position="134"/>
    </location>
</feature>
<dbReference type="InterPro" id="IPR012967">
    <property type="entry name" value="COMT_dimerisation"/>
</dbReference>
<dbReference type="AlphaFoldDB" id="B5H655"/>
<dbReference type="HOGENOM" id="CLU_005533_12_0_11"/>
<feature type="domain" description="O-methyltransferase C-terminal" evidence="5">
    <location>
        <begin position="167"/>
        <end position="367"/>
    </location>
</feature>
<reference evidence="8" key="2">
    <citation type="submission" date="2009-10" db="EMBL/GenBank/DDBJ databases">
        <title>The genome sequence of Streptomyces pristinaespiralis strain ATCC 25486.</title>
        <authorList>
            <consortium name="The Broad Institute Genome Sequencing Platform"/>
            <consortium name="Broad Institute Microbial Sequencing Center"/>
            <person name="Fischbach M."/>
            <person name="Godfrey P."/>
            <person name="Ward D."/>
            <person name="Young S."/>
            <person name="Zeng Q."/>
            <person name="Koehrsen M."/>
            <person name="Alvarado L."/>
            <person name="Berlin A.M."/>
            <person name="Bochicchio J."/>
            <person name="Borenstein D."/>
            <person name="Chapman S.B."/>
            <person name="Chen Z."/>
            <person name="Engels R."/>
            <person name="Freedman E."/>
            <person name="Gellesch M."/>
            <person name="Goldberg J."/>
            <person name="Griggs A."/>
            <person name="Gujja S."/>
            <person name="Heilman E.R."/>
            <person name="Heiman D.I."/>
            <person name="Hepburn T.A."/>
            <person name="Howarth C."/>
            <person name="Jen D."/>
            <person name="Larson L."/>
            <person name="Lewis B."/>
            <person name="Mehta T."/>
            <person name="Park D."/>
            <person name="Pearson M."/>
            <person name="Richards J."/>
            <person name="Roberts A."/>
            <person name="Saif S."/>
            <person name="Shea T.D."/>
            <person name="Shenoy N."/>
            <person name="Sisk P."/>
            <person name="Stolte C."/>
            <person name="Sykes S.N."/>
            <person name="Thomson T."/>
            <person name="Walk T."/>
            <person name="White J."/>
            <person name="Yandava C."/>
            <person name="Straight P."/>
            <person name="Clardy J."/>
            <person name="Hung D."/>
            <person name="Kolter R."/>
            <person name="Mekalanos J."/>
            <person name="Walker S."/>
            <person name="Walsh C.T."/>
            <person name="Wieland-Brown L.C."/>
            <person name="Haas B."/>
            <person name="Nusbaum C."/>
            <person name="Birren B."/>
        </authorList>
    </citation>
    <scope>NUCLEOTIDE SEQUENCE [LARGE SCALE GENOMIC DNA]</scope>
    <source>
        <strain evidence="8">ATCC 25486 / DSM 40338 / CBS 914.69 / JCM 4507 / NBRC 13074 / NRRL 2958 / 5647</strain>
    </source>
</reference>
<dbReference type="Gene3D" id="3.40.50.150">
    <property type="entry name" value="Vaccinia Virus protein VP39"/>
    <property type="match status" value="1"/>
</dbReference>
<protein>
    <submittedName>
        <fullName evidence="7">Carminomycin 4-O-methyltransferase</fullName>
    </submittedName>
</protein>
<dbReference type="PANTHER" id="PTHR43712:SF2">
    <property type="entry name" value="O-METHYLTRANSFERASE CICE"/>
    <property type="match status" value="1"/>
</dbReference>
<dbReference type="InterPro" id="IPR036388">
    <property type="entry name" value="WH-like_DNA-bd_sf"/>
</dbReference>
<reference evidence="8" key="1">
    <citation type="submission" date="2008-02" db="EMBL/GenBank/DDBJ databases">
        <authorList>
            <consortium name="The Broad Institute Genome Sequencing Platform"/>
            <person name="Fischbach M."/>
            <person name="Ward D."/>
            <person name="Young S."/>
            <person name="Jaffe D."/>
            <person name="Gnerre S."/>
            <person name="Berlin A."/>
            <person name="Heiman D."/>
            <person name="Hepburn T."/>
            <person name="Sykes S."/>
            <person name="Alvarado L."/>
            <person name="Kodira C.D."/>
            <person name="Straight P."/>
            <person name="Clardy J."/>
            <person name="Hung D."/>
            <person name="Kolter R."/>
            <person name="Mekalanos J."/>
            <person name="Walker S."/>
            <person name="Walsh C.T."/>
            <person name="Lander E."/>
            <person name="Galagan J."/>
            <person name="Nusbaum C."/>
            <person name="Birren B."/>
        </authorList>
    </citation>
    <scope>NUCLEOTIDE SEQUENCE [LARGE SCALE GENOMIC DNA]</scope>
    <source>
        <strain evidence="8">ATCC 25486 / DSM 40338 / CBS 914.69 / JCM 4507 / NBRC 13074 / NRRL 2958 / 5647</strain>
    </source>
</reference>
<dbReference type="InterPro" id="IPR036390">
    <property type="entry name" value="WH_DNA-bd_sf"/>
</dbReference>
<dbReference type="Gene3D" id="1.10.10.10">
    <property type="entry name" value="Winged helix-like DNA-binding domain superfamily/Winged helix DNA-binding domain"/>
    <property type="match status" value="1"/>
</dbReference>
<proteinExistence type="predicted"/>
<evidence type="ECO:0000256" key="4">
    <source>
        <dbReference type="SAM" id="MobiDB-lite"/>
    </source>
</evidence>